<dbReference type="RefSeq" id="WP_113933302.1">
    <property type="nucleotide sequence ID" value="NZ_JACCEU010000003.1"/>
</dbReference>
<evidence type="ECO:0000313" key="3">
    <source>
        <dbReference type="Proteomes" id="UP000253628"/>
    </source>
</evidence>
<evidence type="ECO:0000256" key="1">
    <source>
        <dbReference type="SAM" id="MobiDB-lite"/>
    </source>
</evidence>
<reference evidence="2 3" key="1">
    <citation type="submission" date="2018-06" db="EMBL/GenBank/DDBJ databases">
        <title>Genomic Encyclopedia of Type Strains, Phase IV (KMG-IV): sequencing the most valuable type-strain genomes for metagenomic binning, comparative biology and taxonomic classification.</title>
        <authorList>
            <person name="Goeker M."/>
        </authorList>
    </citation>
    <scope>NUCLEOTIDE SEQUENCE [LARGE SCALE GENOMIC DNA]</scope>
    <source>
        <strain evidence="2 3">DSM 25520</strain>
    </source>
</reference>
<feature type="compositionally biased region" description="Basic and acidic residues" evidence="1">
    <location>
        <begin position="30"/>
        <end position="72"/>
    </location>
</feature>
<gene>
    <name evidence="2" type="ORF">DFR37_105132</name>
</gene>
<keyword evidence="3" id="KW-1185">Reference proteome</keyword>
<name>A0A366HAK4_9BURK</name>
<accession>A0A366HAK4</accession>
<proteinExistence type="predicted"/>
<dbReference type="Proteomes" id="UP000253628">
    <property type="component" value="Unassembled WGS sequence"/>
</dbReference>
<comment type="caution">
    <text evidence="2">The sequence shown here is derived from an EMBL/GenBank/DDBJ whole genome shotgun (WGS) entry which is preliminary data.</text>
</comment>
<organism evidence="2 3">
    <name type="scientific">Eoetvoesiella caeni</name>
    <dbReference type="NCBI Taxonomy" id="645616"/>
    <lineage>
        <taxon>Bacteria</taxon>
        <taxon>Pseudomonadati</taxon>
        <taxon>Pseudomonadota</taxon>
        <taxon>Betaproteobacteria</taxon>
        <taxon>Burkholderiales</taxon>
        <taxon>Alcaligenaceae</taxon>
        <taxon>Eoetvoesiella</taxon>
    </lineage>
</organism>
<protein>
    <submittedName>
        <fullName evidence="2">Uncharacterized protein</fullName>
    </submittedName>
</protein>
<sequence>MPQECKPTKPSSQEPAQEQTQSYPGIKGPKARELQKSRPIDMDAAAKEERDAEKLEGIPKTLEKSKESRNDQ</sequence>
<evidence type="ECO:0000313" key="2">
    <source>
        <dbReference type="EMBL" id="RBP39339.1"/>
    </source>
</evidence>
<dbReference type="AlphaFoldDB" id="A0A366HAK4"/>
<feature type="compositionally biased region" description="Polar residues" evidence="1">
    <location>
        <begin position="9"/>
        <end position="23"/>
    </location>
</feature>
<dbReference type="EMBL" id="QNRQ01000005">
    <property type="protein sequence ID" value="RBP39339.1"/>
    <property type="molecule type" value="Genomic_DNA"/>
</dbReference>
<feature type="region of interest" description="Disordered" evidence="1">
    <location>
        <begin position="1"/>
        <end position="72"/>
    </location>
</feature>